<proteinExistence type="predicted"/>
<evidence type="ECO:0000313" key="2">
    <source>
        <dbReference type="Proteomes" id="UP001057452"/>
    </source>
</evidence>
<organism evidence="1 2">
    <name type="scientific">Chaenocephalus aceratus</name>
    <name type="common">Blackfin icefish</name>
    <name type="synonym">Chaenichthys aceratus</name>
    <dbReference type="NCBI Taxonomy" id="36190"/>
    <lineage>
        <taxon>Eukaryota</taxon>
        <taxon>Metazoa</taxon>
        <taxon>Chordata</taxon>
        <taxon>Craniata</taxon>
        <taxon>Vertebrata</taxon>
        <taxon>Euteleostomi</taxon>
        <taxon>Actinopterygii</taxon>
        <taxon>Neopterygii</taxon>
        <taxon>Teleostei</taxon>
        <taxon>Neoteleostei</taxon>
        <taxon>Acanthomorphata</taxon>
        <taxon>Eupercaria</taxon>
        <taxon>Perciformes</taxon>
        <taxon>Notothenioidei</taxon>
        <taxon>Channichthyidae</taxon>
        <taxon>Chaenocephalus</taxon>
    </lineage>
</organism>
<accession>A0ACB9WPD0</accession>
<keyword evidence="2" id="KW-1185">Reference proteome</keyword>
<name>A0ACB9WPD0_CHAAC</name>
<dbReference type="EMBL" id="CM043797">
    <property type="protein sequence ID" value="KAI4815544.1"/>
    <property type="molecule type" value="Genomic_DNA"/>
</dbReference>
<dbReference type="Proteomes" id="UP001057452">
    <property type="component" value="Chromosome 13"/>
</dbReference>
<reference evidence="1" key="1">
    <citation type="submission" date="2022-05" db="EMBL/GenBank/DDBJ databases">
        <title>Chromosome-level genome of Chaenocephalus aceratus.</title>
        <authorList>
            <person name="Park H."/>
        </authorList>
    </citation>
    <scope>NUCLEOTIDE SEQUENCE</scope>
    <source>
        <strain evidence="1">KU_202001</strain>
    </source>
</reference>
<comment type="caution">
    <text evidence="1">The sequence shown here is derived from an EMBL/GenBank/DDBJ whole genome shotgun (WGS) entry which is preliminary data.</text>
</comment>
<evidence type="ECO:0000313" key="1">
    <source>
        <dbReference type="EMBL" id="KAI4815544.1"/>
    </source>
</evidence>
<protein>
    <submittedName>
        <fullName evidence="1">Uncharacterized protein</fullName>
    </submittedName>
</protein>
<sequence length="127" mass="15043">MAARTDQVRYKEHFLSIEAGREKAEFERVLSVQKQAIVKLKEEEEKRRQKSSRHAEAIRTQVKEQELSAVAKRRELFKESERLMEEDRQRRVRLEEIKEKKLQELKATGLSDKYCSDVERKARAGAL</sequence>
<gene>
    <name evidence="1" type="ORF">KUCAC02_005686</name>
</gene>